<reference evidence="2" key="1">
    <citation type="submission" date="2022-11" db="UniProtKB">
        <authorList>
            <consortium name="WormBaseParasite"/>
        </authorList>
    </citation>
    <scope>IDENTIFICATION</scope>
</reference>
<organism evidence="1 2">
    <name type="scientific">Panagrolaimus sp. ES5</name>
    <dbReference type="NCBI Taxonomy" id="591445"/>
    <lineage>
        <taxon>Eukaryota</taxon>
        <taxon>Metazoa</taxon>
        <taxon>Ecdysozoa</taxon>
        <taxon>Nematoda</taxon>
        <taxon>Chromadorea</taxon>
        <taxon>Rhabditida</taxon>
        <taxon>Tylenchina</taxon>
        <taxon>Panagrolaimomorpha</taxon>
        <taxon>Panagrolaimoidea</taxon>
        <taxon>Panagrolaimidae</taxon>
        <taxon>Panagrolaimus</taxon>
    </lineage>
</organism>
<name>A0AC34GW69_9BILA</name>
<accession>A0AC34GW69</accession>
<dbReference type="WBParaSite" id="ES5_v2.g9160.t1">
    <property type="protein sequence ID" value="ES5_v2.g9160.t1"/>
    <property type="gene ID" value="ES5_v2.g9160"/>
</dbReference>
<evidence type="ECO:0000313" key="1">
    <source>
        <dbReference type="Proteomes" id="UP000887579"/>
    </source>
</evidence>
<protein>
    <submittedName>
        <fullName evidence="2">FHA domain-containing protein</fullName>
    </submittedName>
</protein>
<evidence type="ECO:0000313" key="2">
    <source>
        <dbReference type="WBParaSite" id="ES5_v2.g9160.t1"/>
    </source>
</evidence>
<proteinExistence type="predicted"/>
<dbReference type="Proteomes" id="UP000887579">
    <property type="component" value="Unplaced"/>
</dbReference>
<sequence length="314" mass="35988">MASSIKAMIKKPHSDEKDRFPIPNWIGTPSEGAHLDCIKGDKLLQKLFVDELPVYYFGRNVELCEIPVEHASCSRVHAVLIFHKHLKRFALVDLNSSHGTYVSETKIKPLTPIFMDPGTKFYFGASTRRFVIREKFEAKIEKADEAKNDSSSNITKHILPEDEEELDHLTEYNTAQNRRIPIIEQTSEEAKLKKKPRAKLTFAEEEIVINLDDPSQGVFQNLVQTAIIPRKRKLNDTDFEFPSLQSRPKVSLRKLTGDEPEEDEYSNILGIRMNVAPDVDHLDVYGPKPIEEELHHKKYQKEVWPGRKPAPPIG</sequence>